<accession>A0A7V5RQT0</accession>
<proteinExistence type="predicted"/>
<name>A0A7V5RQT0_CALAY</name>
<dbReference type="AlphaFoldDB" id="A0A7V5RQT0"/>
<dbReference type="EMBL" id="DRLI01000264">
    <property type="protein sequence ID" value="HHM02735.1"/>
    <property type="molecule type" value="Genomic_DNA"/>
</dbReference>
<feature type="domain" description="CRISPR system ring nuclease SSO2081-like" evidence="1">
    <location>
        <begin position="16"/>
        <end position="210"/>
    </location>
</feature>
<evidence type="ECO:0000259" key="1">
    <source>
        <dbReference type="Pfam" id="PF09623"/>
    </source>
</evidence>
<gene>
    <name evidence="2" type="ORF">ENJ15_06940</name>
</gene>
<dbReference type="NCBIfam" id="TIGR02584">
    <property type="entry name" value="cas_NE0113"/>
    <property type="match status" value="1"/>
</dbReference>
<dbReference type="CDD" id="cd09741">
    <property type="entry name" value="Csx1_III-U"/>
    <property type="match status" value="1"/>
</dbReference>
<reference evidence="2" key="1">
    <citation type="journal article" date="2020" name="mSystems">
        <title>Genome- and Community-Level Interaction Insights into Carbon Utilization and Element Cycling Functions of Hydrothermarchaeota in Hydrothermal Sediment.</title>
        <authorList>
            <person name="Zhou Z."/>
            <person name="Liu Y."/>
            <person name="Xu W."/>
            <person name="Pan J."/>
            <person name="Luo Z.H."/>
            <person name="Li M."/>
        </authorList>
    </citation>
    <scope>NUCLEOTIDE SEQUENCE [LARGE SCALE GENOMIC DNA]</scope>
    <source>
        <strain evidence="2">HyVt-460</strain>
    </source>
</reference>
<dbReference type="InterPro" id="IPR013413">
    <property type="entry name" value="CRISPR-assoc_prot_NE0113"/>
</dbReference>
<dbReference type="Pfam" id="PF09623">
    <property type="entry name" value="Cas_NE0113"/>
    <property type="match status" value="1"/>
</dbReference>
<organism evidence="2">
    <name type="scientific">Caldithrix abyssi</name>
    <dbReference type="NCBI Taxonomy" id="187145"/>
    <lineage>
        <taxon>Bacteria</taxon>
        <taxon>Pseudomonadati</taxon>
        <taxon>Calditrichota</taxon>
        <taxon>Calditrichia</taxon>
        <taxon>Calditrichales</taxon>
        <taxon>Calditrichaceae</taxon>
        <taxon>Caldithrix</taxon>
    </lineage>
</organism>
<evidence type="ECO:0000313" key="2">
    <source>
        <dbReference type="EMBL" id="HHM02735.1"/>
    </source>
</evidence>
<comment type="caution">
    <text evidence="2">The sequence shown here is derived from an EMBL/GenBank/DDBJ whole genome shotgun (WGS) entry which is preliminary data.</text>
</comment>
<dbReference type="InterPro" id="IPR019092">
    <property type="entry name" value="SSO2081-like_dom"/>
</dbReference>
<dbReference type="Proteomes" id="UP000885771">
    <property type="component" value="Unassembled WGS sequence"/>
</dbReference>
<protein>
    <submittedName>
        <fullName evidence="2">TIGR02584 family CRISPR-associated protein</fullName>
    </submittedName>
</protein>
<sequence length="366" mass="42325">MNDTRKNIFVTVAGSTPQIITESLYDFIVQQKKRIDEIHIITTLHGRRRCEEMIKAYPGGRFYTFCQEYGLNPMDMPISIHVITDENDHALEDIRDARDNESAANFIDGKIQELCAREDVTLLASLSGGRKTMSAYMAYAMQMYGRRRDRLYHVLVSPPELEFSRDFFYPPSGDRDVLVKSAGGEVTVSARDIVITNAEIPFIRINDFLDFDENLNVASYLDKVELTQKSLDNVYRARLDFSEMEKGDLRVIWQDDIKWTVHMKRAEITLYKYIYDLKTLHNSPELNPRHVRELQRIYKGGREAVDSYPDFSHKGISDFRAKINKTLRDQIKNKYILGYIEIASVRTRPYAIYTIGGEAGEQSVQT</sequence>